<accession>A0ACB7RH41</accession>
<keyword evidence="2" id="KW-1185">Reference proteome</keyword>
<reference evidence="1" key="1">
    <citation type="submission" date="2020-05" db="EMBL/GenBank/DDBJ databases">
        <title>Large-scale comparative analyses of tick genomes elucidate their genetic diversity and vector capacities.</title>
        <authorList>
            <person name="Jia N."/>
            <person name="Wang J."/>
            <person name="Shi W."/>
            <person name="Du L."/>
            <person name="Sun Y."/>
            <person name="Zhan W."/>
            <person name="Jiang J."/>
            <person name="Wang Q."/>
            <person name="Zhang B."/>
            <person name="Ji P."/>
            <person name="Sakyi L.B."/>
            <person name="Cui X."/>
            <person name="Yuan T."/>
            <person name="Jiang B."/>
            <person name="Yang W."/>
            <person name="Lam T.T.-Y."/>
            <person name="Chang Q."/>
            <person name="Ding S."/>
            <person name="Wang X."/>
            <person name="Zhu J."/>
            <person name="Ruan X."/>
            <person name="Zhao L."/>
            <person name="Wei J."/>
            <person name="Que T."/>
            <person name="Du C."/>
            <person name="Cheng J."/>
            <person name="Dai P."/>
            <person name="Han X."/>
            <person name="Huang E."/>
            <person name="Gao Y."/>
            <person name="Liu J."/>
            <person name="Shao H."/>
            <person name="Ye R."/>
            <person name="Li L."/>
            <person name="Wei W."/>
            <person name="Wang X."/>
            <person name="Wang C."/>
            <person name="Yang T."/>
            <person name="Huo Q."/>
            <person name="Li W."/>
            <person name="Guo W."/>
            <person name="Chen H."/>
            <person name="Zhou L."/>
            <person name="Ni X."/>
            <person name="Tian J."/>
            <person name="Zhou Y."/>
            <person name="Sheng Y."/>
            <person name="Liu T."/>
            <person name="Pan Y."/>
            <person name="Xia L."/>
            <person name="Li J."/>
            <person name="Zhao F."/>
            <person name="Cao W."/>
        </authorList>
    </citation>
    <scope>NUCLEOTIDE SEQUENCE</scope>
    <source>
        <strain evidence="1">Hyas-2018</strain>
    </source>
</reference>
<evidence type="ECO:0000313" key="2">
    <source>
        <dbReference type="Proteomes" id="UP000821845"/>
    </source>
</evidence>
<dbReference type="Proteomes" id="UP000821845">
    <property type="component" value="Chromosome 9"/>
</dbReference>
<evidence type="ECO:0000313" key="1">
    <source>
        <dbReference type="EMBL" id="KAH6921661.1"/>
    </source>
</evidence>
<gene>
    <name evidence="1" type="ORF">HPB50_003939</name>
</gene>
<name>A0ACB7RH41_HYAAI</name>
<sequence length="189" mass="21112">MSRSEASQQIQEDSGIQLDESLQGIKEAVAVTLGPSHRAIKPGVLTTVFEFRDLQSRHESLASQKIVKRTETRVIEIGEYTIGVECELRKDDNGVINATFIPFLSGSKVGSDLDWLSAKKLAVILTHPYRQENDIKLPIVLTDDGCVVVKEVKPGDWIEGVRSEPVSWYEMESKGLMLHDTLYVTVELE</sequence>
<protein>
    <submittedName>
        <fullName evidence="1">Uncharacterized protein</fullName>
    </submittedName>
</protein>
<proteinExistence type="predicted"/>
<organism evidence="1 2">
    <name type="scientific">Hyalomma asiaticum</name>
    <name type="common">Tick</name>
    <dbReference type="NCBI Taxonomy" id="266040"/>
    <lineage>
        <taxon>Eukaryota</taxon>
        <taxon>Metazoa</taxon>
        <taxon>Ecdysozoa</taxon>
        <taxon>Arthropoda</taxon>
        <taxon>Chelicerata</taxon>
        <taxon>Arachnida</taxon>
        <taxon>Acari</taxon>
        <taxon>Parasitiformes</taxon>
        <taxon>Ixodida</taxon>
        <taxon>Ixodoidea</taxon>
        <taxon>Ixodidae</taxon>
        <taxon>Hyalomminae</taxon>
        <taxon>Hyalomma</taxon>
    </lineage>
</organism>
<dbReference type="EMBL" id="CM023489">
    <property type="protein sequence ID" value="KAH6921661.1"/>
    <property type="molecule type" value="Genomic_DNA"/>
</dbReference>
<comment type="caution">
    <text evidence="1">The sequence shown here is derived from an EMBL/GenBank/DDBJ whole genome shotgun (WGS) entry which is preliminary data.</text>
</comment>